<sequence length="92" mass="10797">MCIAQEDKDIIQTLLNAAQNQLEAKNEYHARYYRLVVQMNTKYAGLQETLWIKVEELKIYLKTPEEIVSKRTHDPSPFSQTKVKEVVGRIME</sequence>
<evidence type="ECO:0000313" key="1">
    <source>
        <dbReference type="EMBL" id="KAL2629804.1"/>
    </source>
</evidence>
<evidence type="ECO:0000313" key="2">
    <source>
        <dbReference type="Proteomes" id="UP001605036"/>
    </source>
</evidence>
<protein>
    <submittedName>
        <fullName evidence="1">Uncharacterized protein</fullName>
    </submittedName>
</protein>
<dbReference type="Proteomes" id="UP001605036">
    <property type="component" value="Unassembled WGS sequence"/>
</dbReference>
<dbReference type="AlphaFoldDB" id="A0ABD1YHC4"/>
<gene>
    <name evidence="1" type="ORF">R1flu_014490</name>
</gene>
<dbReference type="EMBL" id="JBHFFA010000004">
    <property type="protein sequence ID" value="KAL2629804.1"/>
    <property type="molecule type" value="Genomic_DNA"/>
</dbReference>
<proteinExistence type="predicted"/>
<accession>A0ABD1YHC4</accession>
<comment type="caution">
    <text evidence="1">The sequence shown here is derived from an EMBL/GenBank/DDBJ whole genome shotgun (WGS) entry which is preliminary data.</text>
</comment>
<keyword evidence="2" id="KW-1185">Reference proteome</keyword>
<name>A0ABD1YHC4_9MARC</name>
<organism evidence="1 2">
    <name type="scientific">Riccia fluitans</name>
    <dbReference type="NCBI Taxonomy" id="41844"/>
    <lineage>
        <taxon>Eukaryota</taxon>
        <taxon>Viridiplantae</taxon>
        <taxon>Streptophyta</taxon>
        <taxon>Embryophyta</taxon>
        <taxon>Marchantiophyta</taxon>
        <taxon>Marchantiopsida</taxon>
        <taxon>Marchantiidae</taxon>
        <taxon>Marchantiales</taxon>
        <taxon>Ricciaceae</taxon>
        <taxon>Riccia</taxon>
    </lineage>
</organism>
<reference evidence="1 2" key="1">
    <citation type="submission" date="2024-09" db="EMBL/GenBank/DDBJ databases">
        <title>Chromosome-scale assembly of Riccia fluitans.</title>
        <authorList>
            <person name="Paukszto L."/>
            <person name="Sawicki J."/>
            <person name="Karawczyk K."/>
            <person name="Piernik-Szablinska J."/>
            <person name="Szczecinska M."/>
            <person name="Mazdziarz M."/>
        </authorList>
    </citation>
    <scope>NUCLEOTIDE SEQUENCE [LARGE SCALE GENOMIC DNA]</scope>
    <source>
        <strain evidence="1">Rf_01</strain>
        <tissue evidence="1">Aerial parts of the thallus</tissue>
    </source>
</reference>